<dbReference type="InterPro" id="IPR043130">
    <property type="entry name" value="CDP-OH_PTrfase_TM_dom"/>
</dbReference>
<feature type="transmembrane region" description="Helical" evidence="3">
    <location>
        <begin position="109"/>
        <end position="129"/>
    </location>
</feature>
<dbReference type="EMBL" id="JBHRTL010000030">
    <property type="protein sequence ID" value="MFC3156375.1"/>
    <property type="molecule type" value="Genomic_DNA"/>
</dbReference>
<dbReference type="Pfam" id="PF01066">
    <property type="entry name" value="CDP-OH_P_transf"/>
    <property type="match status" value="1"/>
</dbReference>
<evidence type="ECO:0000256" key="3">
    <source>
        <dbReference type="SAM" id="Phobius"/>
    </source>
</evidence>
<sequence>MFDTRLVPLTRAPLHWVAGYLNRWGVHPDTVTLVGFAIGLLAVPALAFGWYSIALVAIIGNRVADGVDGALARIRGISDAGGFLDIVLDFIFYSAVCFGFLLADVERNAVWAGLLLVSFMGTGATFLAFSSVAARHNLDNPQYPQKSLYYLGGAAEGSETIAFFILFCLFPHYFPALAGAFAVLCWVTTVSRTFSGYVTLKHLPRQ</sequence>
<accession>A0ABV7HR96</accession>
<dbReference type="RefSeq" id="WP_382417580.1">
    <property type="nucleotide sequence ID" value="NZ_AP031500.1"/>
</dbReference>
<gene>
    <name evidence="4" type="ORF">ACFOEB_14275</name>
</gene>
<dbReference type="GO" id="GO:0016740">
    <property type="term" value="F:transferase activity"/>
    <property type="evidence" value="ECO:0007669"/>
    <property type="project" value="UniProtKB-KW"/>
</dbReference>
<dbReference type="InterPro" id="IPR000462">
    <property type="entry name" value="CDP-OH_P_trans"/>
</dbReference>
<dbReference type="Gene3D" id="1.20.120.1760">
    <property type="match status" value="1"/>
</dbReference>
<dbReference type="Proteomes" id="UP001595548">
    <property type="component" value="Unassembled WGS sequence"/>
</dbReference>
<evidence type="ECO:0000256" key="1">
    <source>
        <dbReference type="ARBA" id="ARBA00022679"/>
    </source>
</evidence>
<reference evidence="5" key="1">
    <citation type="journal article" date="2019" name="Int. J. Syst. Evol. Microbiol.">
        <title>The Global Catalogue of Microorganisms (GCM) 10K type strain sequencing project: providing services to taxonomists for standard genome sequencing and annotation.</title>
        <authorList>
            <consortium name="The Broad Institute Genomics Platform"/>
            <consortium name="The Broad Institute Genome Sequencing Center for Infectious Disease"/>
            <person name="Wu L."/>
            <person name="Ma J."/>
        </authorList>
    </citation>
    <scope>NUCLEOTIDE SEQUENCE [LARGE SCALE GENOMIC DNA]</scope>
    <source>
        <strain evidence="5">KCTC 52141</strain>
    </source>
</reference>
<dbReference type="PROSITE" id="PS00379">
    <property type="entry name" value="CDP_ALCOHOL_P_TRANSF"/>
    <property type="match status" value="1"/>
</dbReference>
<dbReference type="EC" id="2.7.8.-" evidence="4"/>
<feature type="transmembrane region" description="Helical" evidence="3">
    <location>
        <begin position="80"/>
        <end position="103"/>
    </location>
</feature>
<feature type="transmembrane region" description="Helical" evidence="3">
    <location>
        <begin position="149"/>
        <end position="174"/>
    </location>
</feature>
<name>A0ABV7HR96_9GAMM</name>
<evidence type="ECO:0000313" key="4">
    <source>
        <dbReference type="EMBL" id="MFC3156375.1"/>
    </source>
</evidence>
<keyword evidence="3" id="KW-0812">Transmembrane</keyword>
<comment type="similarity">
    <text evidence="2">Belongs to the CDP-alcohol phosphatidyltransferase class-I family.</text>
</comment>
<dbReference type="InterPro" id="IPR048254">
    <property type="entry name" value="CDP_ALCOHOL_P_TRANSF_CS"/>
</dbReference>
<keyword evidence="1 2" id="KW-0808">Transferase</keyword>
<evidence type="ECO:0000313" key="5">
    <source>
        <dbReference type="Proteomes" id="UP001595548"/>
    </source>
</evidence>
<organism evidence="4 5">
    <name type="scientific">Gilvimarinus japonicus</name>
    <dbReference type="NCBI Taxonomy" id="1796469"/>
    <lineage>
        <taxon>Bacteria</taxon>
        <taxon>Pseudomonadati</taxon>
        <taxon>Pseudomonadota</taxon>
        <taxon>Gammaproteobacteria</taxon>
        <taxon>Cellvibrionales</taxon>
        <taxon>Cellvibrionaceae</taxon>
        <taxon>Gilvimarinus</taxon>
    </lineage>
</organism>
<feature type="transmembrane region" description="Helical" evidence="3">
    <location>
        <begin position="33"/>
        <end position="59"/>
    </location>
</feature>
<protein>
    <submittedName>
        <fullName evidence="4">CDP-alcohol phosphatidyltransferase family protein</fullName>
        <ecNumber evidence="4">2.7.8.-</ecNumber>
    </submittedName>
</protein>
<proteinExistence type="inferred from homology"/>
<keyword evidence="5" id="KW-1185">Reference proteome</keyword>
<feature type="transmembrane region" description="Helical" evidence="3">
    <location>
        <begin position="180"/>
        <end position="200"/>
    </location>
</feature>
<evidence type="ECO:0000256" key="2">
    <source>
        <dbReference type="RuleBase" id="RU003750"/>
    </source>
</evidence>
<keyword evidence="3" id="KW-1133">Transmembrane helix</keyword>
<keyword evidence="3" id="KW-0472">Membrane</keyword>
<comment type="caution">
    <text evidence="4">The sequence shown here is derived from an EMBL/GenBank/DDBJ whole genome shotgun (WGS) entry which is preliminary data.</text>
</comment>